<name>A0ABR3GQQ0_9PEZI</name>
<comment type="caution">
    <text evidence="2">The sequence shown here is derived from an EMBL/GenBank/DDBJ whole genome shotgun (WGS) entry which is preliminary data.</text>
</comment>
<keyword evidence="3" id="KW-1185">Reference proteome</keyword>
<evidence type="ECO:0000256" key="1">
    <source>
        <dbReference type="SAM" id="SignalP"/>
    </source>
</evidence>
<proteinExistence type="predicted"/>
<feature type="signal peptide" evidence="1">
    <location>
        <begin position="1"/>
        <end position="17"/>
    </location>
</feature>
<keyword evidence="1" id="KW-0732">Signal</keyword>
<evidence type="ECO:0000313" key="2">
    <source>
        <dbReference type="EMBL" id="KAL0638244.1"/>
    </source>
</evidence>
<gene>
    <name evidence="2" type="ORF">Q9L58_002700</name>
</gene>
<feature type="chain" id="PRO_5045988036" evidence="1">
    <location>
        <begin position="18"/>
        <end position="285"/>
    </location>
</feature>
<dbReference type="EMBL" id="JBBBZM010000024">
    <property type="protein sequence ID" value="KAL0638244.1"/>
    <property type="molecule type" value="Genomic_DNA"/>
</dbReference>
<dbReference type="Gene3D" id="2.60.120.200">
    <property type="match status" value="1"/>
</dbReference>
<protein>
    <submittedName>
        <fullName evidence="2">Uncharacterized protein</fullName>
    </submittedName>
</protein>
<dbReference type="Proteomes" id="UP001447188">
    <property type="component" value="Unassembled WGS sequence"/>
</dbReference>
<evidence type="ECO:0000313" key="3">
    <source>
        <dbReference type="Proteomes" id="UP001447188"/>
    </source>
</evidence>
<organism evidence="2 3">
    <name type="scientific">Discina gigas</name>
    <dbReference type="NCBI Taxonomy" id="1032678"/>
    <lineage>
        <taxon>Eukaryota</taxon>
        <taxon>Fungi</taxon>
        <taxon>Dikarya</taxon>
        <taxon>Ascomycota</taxon>
        <taxon>Pezizomycotina</taxon>
        <taxon>Pezizomycetes</taxon>
        <taxon>Pezizales</taxon>
        <taxon>Discinaceae</taxon>
        <taxon>Discina</taxon>
    </lineage>
</organism>
<reference evidence="2 3" key="1">
    <citation type="submission" date="2024-02" db="EMBL/GenBank/DDBJ databases">
        <title>Discinaceae phylogenomics.</title>
        <authorList>
            <person name="Dirks A.C."/>
            <person name="James T.Y."/>
        </authorList>
    </citation>
    <scope>NUCLEOTIDE SEQUENCE [LARGE SCALE GENOMIC DNA]</scope>
    <source>
        <strain evidence="2 3">ACD0624</strain>
    </source>
</reference>
<accession>A0ABR3GQQ0</accession>
<sequence>MKYSLVLIMSTALLATSKLIVDYSGGQDPSVLGNVELEGQELDCHITNGQAGNSVFVKAENDSSNGRPSLHLKRDPHFRRAEVKAMANSSNKPQVNKTYYIGYNFRLSAVHESLVIFQWKKGDKVAAPAQNIPLYVHFDNSNQLTIEYTIPGGSGSNREIVWTGPVAFGTGTENKLGFIINTNNDGNGWLEFYVNGAQQRFNSNWGGGTRLSNVFLFTGDTSPKFGIYRAELAAGSGDGTKYCPSNGVFTGAQAASGSDRIFNSWIYRVQISDTSKAEAAAAAGW</sequence>